<dbReference type="Gene3D" id="1.10.510.10">
    <property type="entry name" value="Transferase(Phosphotransferase) domain 1"/>
    <property type="match status" value="1"/>
</dbReference>
<dbReference type="PANTHER" id="PTHR44329">
    <property type="entry name" value="SERINE/THREONINE-PROTEIN KINASE TNNI3K-RELATED"/>
    <property type="match status" value="1"/>
</dbReference>
<dbReference type="PANTHER" id="PTHR44329:SF288">
    <property type="entry name" value="MITOGEN-ACTIVATED PROTEIN KINASE KINASE KINASE 20"/>
    <property type="match status" value="1"/>
</dbReference>
<keyword evidence="4 5" id="KW-0067">ATP-binding</keyword>
<organism evidence="7 8">
    <name type="scientific">Aerophobetes bacterium</name>
    <dbReference type="NCBI Taxonomy" id="2030807"/>
    <lineage>
        <taxon>Bacteria</taxon>
        <taxon>Candidatus Aerophobota</taxon>
    </lineage>
</organism>
<keyword evidence="3" id="KW-0418">Kinase</keyword>
<evidence type="ECO:0000256" key="5">
    <source>
        <dbReference type="PROSITE-ProRule" id="PRU10141"/>
    </source>
</evidence>
<dbReference type="SMART" id="SM00220">
    <property type="entry name" value="S_TKc"/>
    <property type="match status" value="1"/>
</dbReference>
<dbReference type="Pfam" id="PF00069">
    <property type="entry name" value="Pkinase"/>
    <property type="match status" value="1"/>
</dbReference>
<dbReference type="Proteomes" id="UP000217838">
    <property type="component" value="Unassembled WGS sequence"/>
</dbReference>
<feature type="binding site" evidence="5">
    <location>
        <position position="206"/>
    </location>
    <ligand>
        <name>ATP</name>
        <dbReference type="ChEBI" id="CHEBI:30616"/>
    </ligand>
</feature>
<evidence type="ECO:0000313" key="7">
    <source>
        <dbReference type="EMBL" id="PCI96197.1"/>
    </source>
</evidence>
<keyword evidence="1" id="KW-0808">Transferase</keyword>
<reference evidence="8" key="1">
    <citation type="submission" date="2017-08" db="EMBL/GenBank/DDBJ databases">
        <title>A dynamic microbial community with high functional redundancy inhabits the cold, oxic subseafloor aquifer.</title>
        <authorList>
            <person name="Tully B.J."/>
            <person name="Wheat C.G."/>
            <person name="Glazer B.T."/>
            <person name="Huber J.A."/>
        </authorList>
    </citation>
    <scope>NUCLEOTIDE SEQUENCE [LARGE SCALE GENOMIC DNA]</scope>
</reference>
<keyword evidence="2 5" id="KW-0547">Nucleotide-binding</keyword>
<dbReference type="InterPro" id="IPR051681">
    <property type="entry name" value="Ser/Thr_Kinases-Pseudokinases"/>
</dbReference>
<dbReference type="InterPro" id="IPR000719">
    <property type="entry name" value="Prot_kinase_dom"/>
</dbReference>
<protein>
    <recommendedName>
        <fullName evidence="6">Protein kinase domain-containing protein</fullName>
    </recommendedName>
</protein>
<dbReference type="GO" id="GO:0004674">
    <property type="term" value="F:protein serine/threonine kinase activity"/>
    <property type="evidence" value="ECO:0007669"/>
    <property type="project" value="TreeGrafter"/>
</dbReference>
<dbReference type="EMBL" id="NVUU01000001">
    <property type="protein sequence ID" value="PCI96197.1"/>
    <property type="molecule type" value="Genomic_DNA"/>
</dbReference>
<proteinExistence type="predicted"/>
<evidence type="ECO:0000256" key="3">
    <source>
        <dbReference type="ARBA" id="ARBA00022777"/>
    </source>
</evidence>
<comment type="caution">
    <text evidence="7">The sequence shown here is derived from an EMBL/GenBank/DDBJ whole genome shotgun (WGS) entry which is preliminary data.</text>
</comment>
<dbReference type="PROSITE" id="PS00108">
    <property type="entry name" value="PROTEIN_KINASE_ST"/>
    <property type="match status" value="1"/>
</dbReference>
<dbReference type="PROSITE" id="PS00107">
    <property type="entry name" value="PROTEIN_KINASE_ATP"/>
    <property type="match status" value="1"/>
</dbReference>
<gene>
    <name evidence="7" type="ORF">COB11_00050</name>
</gene>
<dbReference type="PROSITE" id="PS50011">
    <property type="entry name" value="PROTEIN_KINASE_DOM"/>
    <property type="match status" value="1"/>
</dbReference>
<evidence type="ECO:0000256" key="2">
    <source>
        <dbReference type="ARBA" id="ARBA00022741"/>
    </source>
</evidence>
<name>A0A2A4YPH9_UNCAE</name>
<evidence type="ECO:0000256" key="4">
    <source>
        <dbReference type="ARBA" id="ARBA00022840"/>
    </source>
</evidence>
<evidence type="ECO:0000259" key="6">
    <source>
        <dbReference type="PROSITE" id="PS50011"/>
    </source>
</evidence>
<feature type="domain" description="Protein kinase" evidence="6">
    <location>
        <begin position="179"/>
        <end position="446"/>
    </location>
</feature>
<dbReference type="AlphaFoldDB" id="A0A2A4YPH9"/>
<dbReference type="GO" id="GO:0005524">
    <property type="term" value="F:ATP binding"/>
    <property type="evidence" value="ECO:0007669"/>
    <property type="project" value="UniProtKB-UniRule"/>
</dbReference>
<dbReference type="InterPro" id="IPR008271">
    <property type="entry name" value="Ser/Thr_kinase_AS"/>
</dbReference>
<evidence type="ECO:0000313" key="8">
    <source>
        <dbReference type="Proteomes" id="UP000217838"/>
    </source>
</evidence>
<dbReference type="SUPFAM" id="SSF56112">
    <property type="entry name" value="Protein kinase-like (PK-like)"/>
    <property type="match status" value="1"/>
</dbReference>
<dbReference type="InterPro" id="IPR011009">
    <property type="entry name" value="Kinase-like_dom_sf"/>
</dbReference>
<accession>A0A2A4YPH9</accession>
<evidence type="ECO:0000256" key="1">
    <source>
        <dbReference type="ARBA" id="ARBA00022679"/>
    </source>
</evidence>
<sequence>MSATDSLKAHTSFDTSGVSNTLYADARTTPEDVSEGSSNISNLTREIHSSCESRQTSPALVEAATLADITKGALVRLQTEIKIRKNASALIDAPRAPLDTDPSRNRSFYALDLRGPTSKQTAEKAELFMLDDTLEAAERAHKAAAPLLFARKAKVDTPSFSFAYAKATLTRSKSAPAIISQGEWLGVGANSSVYKVTALHNTFAKKTSNIQRITYKKEFALTQQFDHPNVIRCHMATEYAMFIEHAPDGDLQHQTTNTDLTASKLRSYFRDAASGLAHMHEKGYVHRDVKLGNILIGANGALVTDLETAVKIEGFPVVDLKGTLIYLPKEAIKSIVDASDPNNVKAVDSFSFGMMIYQFLKKKEMVTPYTEKNNQTGKVKAGFQVVLAIGCYTHALNAAHIDPQLDDAKREKLDPTGELHNLMIDCLKEDPSARPQMAEIAARLAP</sequence>
<dbReference type="InterPro" id="IPR017441">
    <property type="entry name" value="Protein_kinase_ATP_BS"/>
</dbReference>